<dbReference type="Proteomes" id="UP000887569">
    <property type="component" value="Unplaced"/>
</dbReference>
<accession>A0A915CE40</accession>
<sequence length="116" mass="12117">ATINLLPGVGRHFYVTIEVTANAPLYGLTERLKGRAVAKAGLQATINLLPGVGRHFYVTIEVTANAPLYGLTERLKGRAVAKAGLHGTMSGAKSLADDFITGQGVVSSRAASILRS</sequence>
<name>A0A915CE40_PARUN</name>
<protein>
    <submittedName>
        <fullName evidence="2">Uncharacterized protein</fullName>
    </submittedName>
</protein>
<evidence type="ECO:0000313" key="2">
    <source>
        <dbReference type="WBParaSite" id="PgR139_g003_t01"/>
    </source>
</evidence>
<dbReference type="AlphaFoldDB" id="A0A915CE40"/>
<keyword evidence="1" id="KW-1185">Reference proteome</keyword>
<proteinExistence type="predicted"/>
<reference evidence="2" key="1">
    <citation type="submission" date="2022-11" db="UniProtKB">
        <authorList>
            <consortium name="WormBaseParasite"/>
        </authorList>
    </citation>
    <scope>IDENTIFICATION</scope>
</reference>
<dbReference type="WBParaSite" id="PgR139_g003_t01">
    <property type="protein sequence ID" value="PgR139_g003_t01"/>
    <property type="gene ID" value="PgR139_g003"/>
</dbReference>
<evidence type="ECO:0000313" key="1">
    <source>
        <dbReference type="Proteomes" id="UP000887569"/>
    </source>
</evidence>
<organism evidence="1 2">
    <name type="scientific">Parascaris univalens</name>
    <name type="common">Nematode worm</name>
    <dbReference type="NCBI Taxonomy" id="6257"/>
    <lineage>
        <taxon>Eukaryota</taxon>
        <taxon>Metazoa</taxon>
        <taxon>Ecdysozoa</taxon>
        <taxon>Nematoda</taxon>
        <taxon>Chromadorea</taxon>
        <taxon>Rhabditida</taxon>
        <taxon>Spirurina</taxon>
        <taxon>Ascaridomorpha</taxon>
        <taxon>Ascaridoidea</taxon>
        <taxon>Ascarididae</taxon>
        <taxon>Parascaris</taxon>
    </lineage>
</organism>